<protein>
    <submittedName>
        <fullName evidence="3">LysM and putative peptidoglycan-binding domain-containing protein 1</fullName>
    </submittedName>
</protein>
<dbReference type="InterPro" id="IPR045030">
    <property type="entry name" value="LYSM1-4"/>
</dbReference>
<evidence type="ECO:0000259" key="2">
    <source>
        <dbReference type="PROSITE" id="PS51782"/>
    </source>
</evidence>
<dbReference type="Proteomes" id="UP001607303">
    <property type="component" value="Unassembled WGS sequence"/>
</dbReference>
<dbReference type="PROSITE" id="PS51782">
    <property type="entry name" value="LYSM"/>
    <property type="match status" value="1"/>
</dbReference>
<sequence>MEWNGSREMEERRCIADTGKTLRKYGSTAKHMTRAESLIKHIVVSTDTLQGIALKYGVTTEQIRRVNRLWASDSLFLREYLLIPVSTDSPLASSVECAAYNDSECNSTQNASKFYNYDLILIPSVISPLDDESSADDFLAKMDTCIANVKKEIKRTQGSSEFCNEGNDTYVQQRRTSSKFKDSLPSNTHISAHSSELRLSSSSDMQNFPTAVVMTQGRKVKTSLQRLQQQQDEIFQL</sequence>
<dbReference type="CDD" id="cd00118">
    <property type="entry name" value="LysM"/>
    <property type="match status" value="1"/>
</dbReference>
<dbReference type="InterPro" id="IPR018392">
    <property type="entry name" value="LysM"/>
</dbReference>
<dbReference type="PANTHER" id="PTHR20932:SF8">
    <property type="entry name" value="LD22649P"/>
    <property type="match status" value="1"/>
</dbReference>
<dbReference type="Pfam" id="PF01476">
    <property type="entry name" value="LysM"/>
    <property type="match status" value="1"/>
</dbReference>
<keyword evidence="4" id="KW-1185">Reference proteome</keyword>
<dbReference type="InterPro" id="IPR036779">
    <property type="entry name" value="LysM_dom_sf"/>
</dbReference>
<accession>A0ABD2BR80</accession>
<dbReference type="PANTHER" id="PTHR20932">
    <property type="entry name" value="LYSM AND PUTATIVE PEPTIDOGLYCAN-BINDING DOMAIN-CONTAINING PROTEIN"/>
    <property type="match status" value="1"/>
</dbReference>
<name>A0ABD2BR80_VESMC</name>
<proteinExistence type="predicted"/>
<evidence type="ECO:0000313" key="3">
    <source>
        <dbReference type="EMBL" id="KAL2735104.1"/>
    </source>
</evidence>
<dbReference type="SUPFAM" id="SSF54106">
    <property type="entry name" value="LysM domain"/>
    <property type="match status" value="1"/>
</dbReference>
<gene>
    <name evidence="3" type="ORF">V1477_013360</name>
</gene>
<feature type="region of interest" description="Disordered" evidence="1">
    <location>
        <begin position="176"/>
        <end position="202"/>
    </location>
</feature>
<dbReference type="Gene3D" id="3.10.350.10">
    <property type="entry name" value="LysM domain"/>
    <property type="match status" value="1"/>
</dbReference>
<feature type="compositionally biased region" description="Low complexity" evidence="1">
    <location>
        <begin position="191"/>
        <end position="202"/>
    </location>
</feature>
<evidence type="ECO:0000313" key="4">
    <source>
        <dbReference type="Proteomes" id="UP001607303"/>
    </source>
</evidence>
<dbReference type="AlphaFoldDB" id="A0ABD2BR80"/>
<feature type="domain" description="LysM" evidence="2">
    <location>
        <begin position="39"/>
        <end position="83"/>
    </location>
</feature>
<comment type="caution">
    <text evidence="3">The sequence shown here is derived from an EMBL/GenBank/DDBJ whole genome shotgun (WGS) entry which is preliminary data.</text>
</comment>
<organism evidence="3 4">
    <name type="scientific">Vespula maculifrons</name>
    <name type="common">Eastern yellow jacket</name>
    <name type="synonym">Wasp</name>
    <dbReference type="NCBI Taxonomy" id="7453"/>
    <lineage>
        <taxon>Eukaryota</taxon>
        <taxon>Metazoa</taxon>
        <taxon>Ecdysozoa</taxon>
        <taxon>Arthropoda</taxon>
        <taxon>Hexapoda</taxon>
        <taxon>Insecta</taxon>
        <taxon>Pterygota</taxon>
        <taxon>Neoptera</taxon>
        <taxon>Endopterygota</taxon>
        <taxon>Hymenoptera</taxon>
        <taxon>Apocrita</taxon>
        <taxon>Aculeata</taxon>
        <taxon>Vespoidea</taxon>
        <taxon>Vespidae</taxon>
        <taxon>Vespinae</taxon>
        <taxon>Vespula</taxon>
    </lineage>
</organism>
<evidence type="ECO:0000256" key="1">
    <source>
        <dbReference type="SAM" id="MobiDB-lite"/>
    </source>
</evidence>
<dbReference type="SMART" id="SM00257">
    <property type="entry name" value="LysM"/>
    <property type="match status" value="1"/>
</dbReference>
<reference evidence="3 4" key="1">
    <citation type="journal article" date="2024" name="Ann. Entomol. Soc. Am.">
        <title>Genomic analyses of the southern and eastern yellowjacket wasps (Hymenoptera: Vespidae) reveal evolutionary signatures of social life.</title>
        <authorList>
            <person name="Catto M.A."/>
            <person name="Caine P.B."/>
            <person name="Orr S.E."/>
            <person name="Hunt B.G."/>
            <person name="Goodisman M.A.D."/>
        </authorList>
    </citation>
    <scope>NUCLEOTIDE SEQUENCE [LARGE SCALE GENOMIC DNA]</scope>
    <source>
        <strain evidence="3">232</strain>
        <tissue evidence="3">Head and thorax</tissue>
    </source>
</reference>
<dbReference type="EMBL" id="JAYRBN010000067">
    <property type="protein sequence ID" value="KAL2735104.1"/>
    <property type="molecule type" value="Genomic_DNA"/>
</dbReference>